<evidence type="ECO:0000259" key="1">
    <source>
        <dbReference type="PROSITE" id="PS50113"/>
    </source>
</evidence>
<dbReference type="CDD" id="cd01949">
    <property type="entry name" value="GGDEF"/>
    <property type="match status" value="1"/>
</dbReference>
<dbReference type="InterPro" id="IPR000014">
    <property type="entry name" value="PAS"/>
</dbReference>
<feature type="domain" description="PAC" evidence="1">
    <location>
        <begin position="105"/>
        <end position="156"/>
    </location>
</feature>
<dbReference type="InterPro" id="IPR035965">
    <property type="entry name" value="PAS-like_dom_sf"/>
</dbReference>
<name>A0A494YVN7_9BACL</name>
<accession>A0A494YVN7</accession>
<dbReference type="InterPro" id="IPR013655">
    <property type="entry name" value="PAS_fold_3"/>
</dbReference>
<dbReference type="Pfam" id="PF00990">
    <property type="entry name" value="GGDEF"/>
    <property type="match status" value="1"/>
</dbReference>
<dbReference type="PROSITE" id="PS50113">
    <property type="entry name" value="PAC"/>
    <property type="match status" value="1"/>
</dbReference>
<dbReference type="SMART" id="SM00086">
    <property type="entry name" value="PAC"/>
    <property type="match status" value="1"/>
</dbReference>
<comment type="caution">
    <text evidence="3">The sequence shown here is derived from an EMBL/GenBank/DDBJ whole genome shotgun (WGS) entry which is preliminary data.</text>
</comment>
<dbReference type="NCBIfam" id="TIGR00229">
    <property type="entry name" value="sensory_box"/>
    <property type="match status" value="1"/>
</dbReference>
<dbReference type="RefSeq" id="WP_121215538.1">
    <property type="nucleotide sequence ID" value="NZ_RBZN01000047.1"/>
</dbReference>
<gene>
    <name evidence="3" type="ORF">D8M03_14460</name>
</gene>
<dbReference type="AlphaFoldDB" id="A0A494YVN7"/>
<dbReference type="PANTHER" id="PTHR44757:SF2">
    <property type="entry name" value="BIOFILM ARCHITECTURE MAINTENANCE PROTEIN MBAA"/>
    <property type="match status" value="1"/>
</dbReference>
<dbReference type="InterPro" id="IPR000160">
    <property type="entry name" value="GGDEF_dom"/>
</dbReference>
<dbReference type="EMBL" id="RBZN01000047">
    <property type="protein sequence ID" value="RKQ14216.1"/>
    <property type="molecule type" value="Genomic_DNA"/>
</dbReference>
<reference evidence="3 4" key="1">
    <citation type="journal article" date="2016" name="Antonie Van Leeuwenhoek">
        <title>Lysinibacillus endophyticus sp. nov., an indole-3-acetic acid producing endophytic bacterium isolated from corn root (Zea mays cv. Xinken-5).</title>
        <authorList>
            <person name="Yu J."/>
            <person name="Guan X."/>
            <person name="Liu C."/>
            <person name="Xiang W."/>
            <person name="Yu Z."/>
            <person name="Liu X."/>
            <person name="Wang G."/>
        </authorList>
    </citation>
    <scope>NUCLEOTIDE SEQUENCE [LARGE SCALE GENOMIC DNA]</scope>
    <source>
        <strain evidence="3 4">DSM 100506</strain>
    </source>
</reference>
<organism evidence="3 4">
    <name type="scientific">Ureibacillus endophyticus</name>
    <dbReference type="NCBI Taxonomy" id="1978490"/>
    <lineage>
        <taxon>Bacteria</taxon>
        <taxon>Bacillati</taxon>
        <taxon>Bacillota</taxon>
        <taxon>Bacilli</taxon>
        <taxon>Bacillales</taxon>
        <taxon>Caryophanaceae</taxon>
        <taxon>Ureibacillus</taxon>
    </lineage>
</organism>
<dbReference type="InterPro" id="IPR043128">
    <property type="entry name" value="Rev_trsase/Diguanyl_cyclase"/>
</dbReference>
<sequence length="313" mass="36294">MWIVFSSILMIGFLLQYRQKVKLQKTLDSLKPMIETVENIRDMLYYCETYPKLNYLYVSPSIKTLIGSDNLKRHLKNPELIFEIVHPDDYETLMKKKLGTLDFNQPITVRFKNRLGQYIWFEEHATPVYRNGKFVGIVGVFRDIDERLAIQRQLEYNSTHDALTEMYNWAYFQLKLNEFNELDVPITVVVADLDDLKPVNDKYGHKMGDQLIREAANRLKALAKKETIIARIGGDEFAILIPQAGVQQVEQFIKNIQESMKQVTGNLPFSPIHLSIGYKHSNSSYGVMEHLLAEADAIMYQNKKSKKAVATFF</sequence>
<dbReference type="InterPro" id="IPR029787">
    <property type="entry name" value="Nucleotide_cyclase"/>
</dbReference>
<evidence type="ECO:0000313" key="3">
    <source>
        <dbReference type="EMBL" id="RKQ14216.1"/>
    </source>
</evidence>
<dbReference type="InterPro" id="IPR052155">
    <property type="entry name" value="Biofilm_reg_signaling"/>
</dbReference>
<dbReference type="PROSITE" id="PS50887">
    <property type="entry name" value="GGDEF"/>
    <property type="match status" value="1"/>
</dbReference>
<evidence type="ECO:0000313" key="4">
    <source>
        <dbReference type="Proteomes" id="UP000272238"/>
    </source>
</evidence>
<dbReference type="PANTHER" id="PTHR44757">
    <property type="entry name" value="DIGUANYLATE CYCLASE DGCP"/>
    <property type="match status" value="1"/>
</dbReference>
<dbReference type="SUPFAM" id="SSF55785">
    <property type="entry name" value="PYP-like sensor domain (PAS domain)"/>
    <property type="match status" value="1"/>
</dbReference>
<proteinExistence type="predicted"/>
<dbReference type="InterPro" id="IPR000700">
    <property type="entry name" value="PAS-assoc_C"/>
</dbReference>
<dbReference type="SUPFAM" id="SSF55073">
    <property type="entry name" value="Nucleotide cyclase"/>
    <property type="match status" value="1"/>
</dbReference>
<dbReference type="NCBIfam" id="TIGR00254">
    <property type="entry name" value="GGDEF"/>
    <property type="match status" value="1"/>
</dbReference>
<dbReference type="OrthoDB" id="9759607at2"/>
<dbReference type="CDD" id="cd00130">
    <property type="entry name" value="PAS"/>
    <property type="match status" value="1"/>
</dbReference>
<dbReference type="Gene3D" id="3.30.450.20">
    <property type="entry name" value="PAS domain"/>
    <property type="match status" value="1"/>
</dbReference>
<feature type="domain" description="GGDEF" evidence="2">
    <location>
        <begin position="184"/>
        <end position="313"/>
    </location>
</feature>
<dbReference type="Pfam" id="PF08447">
    <property type="entry name" value="PAS_3"/>
    <property type="match status" value="1"/>
</dbReference>
<dbReference type="SMART" id="SM00267">
    <property type="entry name" value="GGDEF"/>
    <property type="match status" value="1"/>
</dbReference>
<dbReference type="InterPro" id="IPR001610">
    <property type="entry name" value="PAC"/>
</dbReference>
<dbReference type="Proteomes" id="UP000272238">
    <property type="component" value="Unassembled WGS sequence"/>
</dbReference>
<evidence type="ECO:0000259" key="2">
    <source>
        <dbReference type="PROSITE" id="PS50887"/>
    </source>
</evidence>
<protein>
    <submittedName>
        <fullName evidence="3">Diguanylate cyclase</fullName>
    </submittedName>
</protein>
<dbReference type="Gene3D" id="3.30.70.270">
    <property type="match status" value="1"/>
</dbReference>
<keyword evidence="4" id="KW-1185">Reference proteome</keyword>